<sequence length="147" mass="16235">MRRENANRPKSNLEGTQYNIMTQLIAIATGGALGAMLRHLVFIFTQRPGGPLFPVGTLTANLLGCLAIGLLWYFLEGSRLTHEWRLFLFTGLLGGFTTFSTFARETLDLIRVGEWKIAAAYVMISNTLGILLAVAGMMLARRLHHGL</sequence>
<dbReference type="EMBL" id="CP001940">
    <property type="protein sequence ID" value="ADH86067.1"/>
    <property type="molecule type" value="Genomic_DNA"/>
</dbReference>
<evidence type="ECO:0000256" key="2">
    <source>
        <dbReference type="ARBA" id="ARBA00022475"/>
    </source>
</evidence>
<feature type="transmembrane region" description="Helical" evidence="11">
    <location>
        <begin position="20"/>
        <end position="41"/>
    </location>
</feature>
<keyword evidence="8 11" id="KW-0407">Ion channel</keyword>
<dbReference type="PANTHER" id="PTHR28259:SF1">
    <property type="entry name" value="FLUORIDE EXPORT PROTEIN 1-RELATED"/>
    <property type="match status" value="1"/>
</dbReference>
<dbReference type="HOGENOM" id="CLU_114342_2_3_7"/>
<dbReference type="KEGG" id="dak:DaAHT2_1372"/>
<keyword evidence="11" id="KW-0479">Metal-binding</keyword>
<evidence type="ECO:0000313" key="13">
    <source>
        <dbReference type="Proteomes" id="UP000001508"/>
    </source>
</evidence>
<feature type="transmembrane region" description="Helical" evidence="11">
    <location>
        <begin position="86"/>
        <end position="103"/>
    </location>
</feature>
<evidence type="ECO:0000256" key="3">
    <source>
        <dbReference type="ARBA" id="ARBA00022519"/>
    </source>
</evidence>
<dbReference type="GO" id="GO:0062054">
    <property type="term" value="F:fluoride channel activity"/>
    <property type="evidence" value="ECO:0007669"/>
    <property type="project" value="UniProtKB-UniRule"/>
</dbReference>
<feature type="binding site" evidence="11">
    <location>
        <position position="94"/>
    </location>
    <ligand>
        <name>Na(+)</name>
        <dbReference type="ChEBI" id="CHEBI:29101"/>
        <note>structural</note>
    </ligand>
</feature>
<keyword evidence="7 11" id="KW-0472">Membrane</keyword>
<dbReference type="Pfam" id="PF02537">
    <property type="entry name" value="CRCB"/>
    <property type="match status" value="1"/>
</dbReference>
<reference evidence="13" key="1">
    <citation type="submission" date="2010-02" db="EMBL/GenBank/DDBJ databases">
        <title>Complete sequence of Desulfurivibrio alkaliphilus AHT2.</title>
        <authorList>
            <consortium name="US DOE Joint Genome Institute"/>
            <person name="Pitluck S."/>
            <person name="Chertkov O."/>
            <person name="Detter J.C."/>
            <person name="Han C."/>
            <person name="Tapia R."/>
            <person name="Larimer F."/>
            <person name="Land M."/>
            <person name="Hauser L."/>
            <person name="Kyrpides N."/>
            <person name="Mikhailova N."/>
            <person name="Sorokin D.Y."/>
            <person name="Muyzer G."/>
            <person name="Woyke T."/>
        </authorList>
    </citation>
    <scope>NUCLEOTIDE SEQUENCE [LARGE SCALE GENOMIC DNA]</scope>
    <source>
        <strain evidence="13">DSM 19089 / UNIQEM U267 / AHT2</strain>
    </source>
</reference>
<organism evidence="12 13">
    <name type="scientific">Desulfurivibrio alkaliphilus (strain DSM 19089 / UNIQEM U267 / AHT2)</name>
    <dbReference type="NCBI Taxonomy" id="589865"/>
    <lineage>
        <taxon>Bacteria</taxon>
        <taxon>Pseudomonadati</taxon>
        <taxon>Thermodesulfobacteriota</taxon>
        <taxon>Desulfobulbia</taxon>
        <taxon>Desulfobulbales</taxon>
        <taxon>Desulfobulbaceae</taxon>
        <taxon>Desulfurivibrio</taxon>
    </lineage>
</organism>
<dbReference type="eggNOG" id="COG0239">
    <property type="taxonomic scope" value="Bacteria"/>
</dbReference>
<comment type="activity regulation">
    <text evidence="11">Na(+) is not transported, but it plays an essential structural role and its presence is essential for fluoride channel function.</text>
</comment>
<feature type="transmembrane region" description="Helical" evidence="11">
    <location>
        <begin position="53"/>
        <end position="74"/>
    </location>
</feature>
<keyword evidence="2 11" id="KW-1003">Cell membrane</keyword>
<evidence type="ECO:0000256" key="1">
    <source>
        <dbReference type="ARBA" id="ARBA00004651"/>
    </source>
</evidence>
<evidence type="ECO:0000256" key="5">
    <source>
        <dbReference type="ARBA" id="ARBA00022989"/>
    </source>
</evidence>
<evidence type="ECO:0000256" key="8">
    <source>
        <dbReference type="ARBA" id="ARBA00023303"/>
    </source>
</evidence>
<evidence type="ECO:0000256" key="11">
    <source>
        <dbReference type="HAMAP-Rule" id="MF_00454"/>
    </source>
</evidence>
<dbReference type="PANTHER" id="PTHR28259">
    <property type="entry name" value="FLUORIDE EXPORT PROTEIN 1-RELATED"/>
    <property type="match status" value="1"/>
</dbReference>
<dbReference type="InParanoid" id="D6Z3E2"/>
<dbReference type="AlphaFoldDB" id="D6Z3E2"/>
<keyword evidence="4 11" id="KW-0812">Transmembrane</keyword>
<evidence type="ECO:0000256" key="9">
    <source>
        <dbReference type="ARBA" id="ARBA00035120"/>
    </source>
</evidence>
<gene>
    <name evidence="11" type="primary">fluC</name>
    <name evidence="11" type="synonym">crcB</name>
    <name evidence="12" type="ordered locus">DaAHT2_1372</name>
</gene>
<dbReference type="NCBIfam" id="TIGR00494">
    <property type="entry name" value="crcB"/>
    <property type="match status" value="1"/>
</dbReference>
<feature type="binding site" evidence="11">
    <location>
        <position position="97"/>
    </location>
    <ligand>
        <name>Na(+)</name>
        <dbReference type="ChEBI" id="CHEBI:29101"/>
        <note>structural</note>
    </ligand>
</feature>
<dbReference type="HAMAP" id="MF_00454">
    <property type="entry name" value="FluC"/>
    <property type="match status" value="1"/>
</dbReference>
<dbReference type="Proteomes" id="UP000001508">
    <property type="component" value="Chromosome"/>
</dbReference>
<dbReference type="GO" id="GO:0046872">
    <property type="term" value="F:metal ion binding"/>
    <property type="evidence" value="ECO:0007669"/>
    <property type="project" value="UniProtKB-KW"/>
</dbReference>
<dbReference type="FunCoup" id="D6Z3E2">
    <property type="interactions" value="253"/>
</dbReference>
<keyword evidence="3 11" id="KW-0997">Cell inner membrane</keyword>
<accession>D6Z3E2</accession>
<proteinExistence type="inferred from homology"/>
<keyword evidence="6 11" id="KW-0406">Ion transport</keyword>
<dbReference type="GO" id="GO:0005886">
    <property type="term" value="C:plasma membrane"/>
    <property type="evidence" value="ECO:0007669"/>
    <property type="project" value="UniProtKB-SubCell"/>
</dbReference>
<keyword evidence="11" id="KW-0915">Sodium</keyword>
<evidence type="ECO:0000256" key="4">
    <source>
        <dbReference type="ARBA" id="ARBA00022692"/>
    </source>
</evidence>
<dbReference type="GO" id="GO:0140114">
    <property type="term" value="P:cellular detoxification of fluoride"/>
    <property type="evidence" value="ECO:0007669"/>
    <property type="project" value="UniProtKB-UniRule"/>
</dbReference>
<evidence type="ECO:0000256" key="10">
    <source>
        <dbReference type="ARBA" id="ARBA00035585"/>
    </source>
</evidence>
<keyword evidence="11" id="KW-0813">Transport</keyword>
<evidence type="ECO:0000256" key="7">
    <source>
        <dbReference type="ARBA" id="ARBA00023136"/>
    </source>
</evidence>
<comment type="subcellular location">
    <subcellularLocation>
        <location evidence="11">Cell inner membrane</location>
        <topology evidence="11">Multi-pass membrane protein</topology>
    </subcellularLocation>
    <subcellularLocation>
        <location evidence="1">Cell membrane</location>
        <topology evidence="1">Multi-pass membrane protein</topology>
    </subcellularLocation>
</comment>
<name>D6Z3E2_DESAT</name>
<comment type="function">
    <text evidence="11">Fluoride-specific ion channel. Important for reducing fluoride concentration in the cell, thus reducing its toxicity.</text>
</comment>
<dbReference type="STRING" id="589865.DaAHT2_1372"/>
<dbReference type="InterPro" id="IPR003691">
    <property type="entry name" value="FluC"/>
</dbReference>
<protein>
    <recommendedName>
        <fullName evidence="11">Fluoride-specific ion channel FluC</fullName>
    </recommendedName>
</protein>
<comment type="similarity">
    <text evidence="9 11">Belongs to the fluoride channel Fluc/FEX (TC 1.A.43) family.</text>
</comment>
<feature type="transmembrane region" description="Helical" evidence="11">
    <location>
        <begin position="115"/>
        <end position="140"/>
    </location>
</feature>
<evidence type="ECO:0000313" key="12">
    <source>
        <dbReference type="EMBL" id="ADH86067.1"/>
    </source>
</evidence>
<keyword evidence="13" id="KW-1185">Reference proteome</keyword>
<keyword evidence="5 11" id="KW-1133">Transmembrane helix</keyword>
<comment type="catalytic activity">
    <reaction evidence="10">
        <text>fluoride(in) = fluoride(out)</text>
        <dbReference type="Rhea" id="RHEA:76159"/>
        <dbReference type="ChEBI" id="CHEBI:17051"/>
    </reaction>
    <physiologicalReaction direction="left-to-right" evidence="10">
        <dbReference type="Rhea" id="RHEA:76160"/>
    </physiologicalReaction>
</comment>
<evidence type="ECO:0000256" key="6">
    <source>
        <dbReference type="ARBA" id="ARBA00023065"/>
    </source>
</evidence>